<dbReference type="OrthoDB" id="1119488at2"/>
<keyword evidence="3" id="KW-1185">Reference proteome</keyword>
<accession>A0A3Q9IMA3</accession>
<name>A0A3Q9IMA3_9BACT</name>
<dbReference type="RefSeq" id="WP_127074775.1">
    <property type="nucleotide sequence ID" value="NZ_CP032819.1"/>
</dbReference>
<reference evidence="2 3" key="1">
    <citation type="submission" date="2018-10" db="EMBL/GenBank/DDBJ databases">
        <title>Butyricimonas faecalis sp. nov., isolated from human faeces and emended description of the genus Butyricimonas.</title>
        <authorList>
            <person name="Le Roy T."/>
            <person name="Van der Smissen P."/>
            <person name="Paquot A."/>
            <person name="Delzenne N."/>
            <person name="Muccioli G."/>
            <person name="Collet J.-F."/>
            <person name="Cani P.D."/>
        </authorList>
    </citation>
    <scope>NUCLEOTIDE SEQUENCE [LARGE SCALE GENOMIC DNA]</scope>
    <source>
        <strain evidence="2 3">H184</strain>
    </source>
</reference>
<protein>
    <recommendedName>
        <fullName evidence="4">Lipoprotein</fullName>
    </recommendedName>
</protein>
<evidence type="ECO:0000313" key="3">
    <source>
        <dbReference type="Proteomes" id="UP000270673"/>
    </source>
</evidence>
<keyword evidence="1" id="KW-0732">Signal</keyword>
<feature type="signal peptide" evidence="1">
    <location>
        <begin position="1"/>
        <end position="18"/>
    </location>
</feature>
<dbReference type="Proteomes" id="UP000270673">
    <property type="component" value="Chromosome"/>
</dbReference>
<evidence type="ECO:0008006" key="4">
    <source>
        <dbReference type="Google" id="ProtNLM"/>
    </source>
</evidence>
<evidence type="ECO:0000256" key="1">
    <source>
        <dbReference type="SAM" id="SignalP"/>
    </source>
</evidence>
<sequence>MMKIFGLLFLLALFFSCASQKEVAQNKKGRCAIKDSAQYELIVFDSGFDFWLASHQSVAHQHSESYYQSMNHQYAIEWNRRYAAGDPRINSYIDYSLNRNYGFDFNYKLYMYFKFFEDTNRMQLIPGNRNRY</sequence>
<dbReference type="InterPro" id="IPR046144">
    <property type="entry name" value="DUF6146"/>
</dbReference>
<organism evidence="2 3">
    <name type="scientific">Butyricimonas faecalis</name>
    <dbReference type="NCBI Taxonomy" id="2093856"/>
    <lineage>
        <taxon>Bacteria</taxon>
        <taxon>Pseudomonadati</taxon>
        <taxon>Bacteroidota</taxon>
        <taxon>Bacteroidia</taxon>
        <taxon>Bacteroidales</taxon>
        <taxon>Odoribacteraceae</taxon>
        <taxon>Butyricimonas</taxon>
    </lineage>
</organism>
<dbReference type="Pfam" id="PF19643">
    <property type="entry name" value="DUF6146"/>
    <property type="match status" value="1"/>
</dbReference>
<feature type="chain" id="PRO_5018630972" description="Lipoprotein" evidence="1">
    <location>
        <begin position="19"/>
        <end position="132"/>
    </location>
</feature>
<dbReference type="EMBL" id="CP032819">
    <property type="protein sequence ID" value="AZS28619.1"/>
    <property type="molecule type" value="Genomic_DNA"/>
</dbReference>
<evidence type="ECO:0000313" key="2">
    <source>
        <dbReference type="EMBL" id="AZS28619.1"/>
    </source>
</evidence>
<dbReference type="PROSITE" id="PS51257">
    <property type="entry name" value="PROKAR_LIPOPROTEIN"/>
    <property type="match status" value="1"/>
</dbReference>
<dbReference type="AlphaFoldDB" id="A0A3Q9IMA3"/>
<proteinExistence type="predicted"/>
<gene>
    <name evidence="2" type="ORF">D8S85_02995</name>
</gene>
<dbReference type="KEGG" id="buy:D8S85_02995"/>